<evidence type="ECO:0000313" key="9">
    <source>
        <dbReference type="Proteomes" id="UP001374535"/>
    </source>
</evidence>
<keyword evidence="4" id="KW-1133">Transmembrane helix</keyword>
<dbReference type="SUPFAM" id="SSF52058">
    <property type="entry name" value="L domain-like"/>
    <property type="match status" value="1"/>
</dbReference>
<organism evidence="8 9">
    <name type="scientific">Vigna mungo</name>
    <name type="common">Black gram</name>
    <name type="synonym">Phaseolus mungo</name>
    <dbReference type="NCBI Taxonomy" id="3915"/>
    <lineage>
        <taxon>Eukaryota</taxon>
        <taxon>Viridiplantae</taxon>
        <taxon>Streptophyta</taxon>
        <taxon>Embryophyta</taxon>
        <taxon>Tracheophyta</taxon>
        <taxon>Spermatophyta</taxon>
        <taxon>Magnoliopsida</taxon>
        <taxon>eudicotyledons</taxon>
        <taxon>Gunneridae</taxon>
        <taxon>Pentapetalae</taxon>
        <taxon>rosids</taxon>
        <taxon>fabids</taxon>
        <taxon>Fabales</taxon>
        <taxon>Fabaceae</taxon>
        <taxon>Papilionoideae</taxon>
        <taxon>50 kb inversion clade</taxon>
        <taxon>NPAAA clade</taxon>
        <taxon>indigoferoid/millettioid clade</taxon>
        <taxon>Phaseoleae</taxon>
        <taxon>Vigna</taxon>
    </lineage>
</organism>
<dbReference type="InterPro" id="IPR046956">
    <property type="entry name" value="RLP23-like"/>
</dbReference>
<evidence type="ECO:0008006" key="10">
    <source>
        <dbReference type="Google" id="ProtNLM"/>
    </source>
</evidence>
<dbReference type="Pfam" id="PF00560">
    <property type="entry name" value="LRR_1"/>
    <property type="match status" value="2"/>
</dbReference>
<keyword evidence="3" id="KW-0732">Signal</keyword>
<evidence type="ECO:0000256" key="4">
    <source>
        <dbReference type="ARBA" id="ARBA00022989"/>
    </source>
</evidence>
<proteinExistence type="predicted"/>
<reference evidence="8 9" key="1">
    <citation type="journal article" date="2023" name="Life. Sci Alliance">
        <title>Evolutionary insights into 3D genome organization and epigenetic landscape of Vigna mungo.</title>
        <authorList>
            <person name="Junaid A."/>
            <person name="Singh B."/>
            <person name="Bhatia S."/>
        </authorList>
    </citation>
    <scope>NUCLEOTIDE SEQUENCE [LARGE SCALE GENOMIC DNA]</scope>
    <source>
        <strain evidence="8">Urdbean</strain>
    </source>
</reference>
<evidence type="ECO:0000256" key="3">
    <source>
        <dbReference type="ARBA" id="ARBA00022729"/>
    </source>
</evidence>
<name>A0AAQ3NTA3_VIGMU</name>
<gene>
    <name evidence="8" type="ORF">V8G54_012516</name>
</gene>
<dbReference type="InterPro" id="IPR001611">
    <property type="entry name" value="Leu-rich_rpt"/>
</dbReference>
<dbReference type="PANTHER" id="PTHR48063:SF63">
    <property type="entry name" value="LEUCINE-RICH RECEPTOR-LIKE KINASE FAMILY PROTEIN"/>
    <property type="match status" value="1"/>
</dbReference>
<keyword evidence="5" id="KW-0472">Membrane</keyword>
<sequence length="270" mass="30037">MTSLTHLNLSDAGFMGNIPPQIGNLSNLLYLDLSDAANGTIPSQIGNLSNLLHLELKAHYYEESLFYENVDWLSSLSKLCYLELSYIYSHGGGMPIPSFLGSMTTLIHLHLPYSDFMGNIPPQICNLSNLVYLDLSYVAIGSIPSQIRNLSNLLYLRLPGDYFVGNHDWLSSLSKLEYLDLGGASLSQSLDFPHILQALPSLMHLQLSECTLPLYNQLSFLNFTSLVTLDLSYSYLSTLSFVPKWIFGLKKLISLSLSENDFEGIIPDGL</sequence>
<evidence type="ECO:0000256" key="7">
    <source>
        <dbReference type="ARBA" id="ARBA00023180"/>
    </source>
</evidence>
<dbReference type="AlphaFoldDB" id="A0AAQ3NTA3"/>
<evidence type="ECO:0000256" key="2">
    <source>
        <dbReference type="ARBA" id="ARBA00022692"/>
    </source>
</evidence>
<dbReference type="GO" id="GO:0016020">
    <property type="term" value="C:membrane"/>
    <property type="evidence" value="ECO:0007669"/>
    <property type="project" value="UniProtKB-SubCell"/>
</dbReference>
<accession>A0AAQ3NTA3</accession>
<evidence type="ECO:0000256" key="6">
    <source>
        <dbReference type="ARBA" id="ARBA00023170"/>
    </source>
</evidence>
<keyword evidence="7" id="KW-0325">Glycoprotein</keyword>
<dbReference type="PANTHER" id="PTHR48063">
    <property type="entry name" value="LRR RECEPTOR-LIKE KINASE"/>
    <property type="match status" value="1"/>
</dbReference>
<protein>
    <recommendedName>
        <fullName evidence="10">Non-specific serine/threonine protein kinase</fullName>
    </recommendedName>
</protein>
<evidence type="ECO:0000256" key="5">
    <source>
        <dbReference type="ARBA" id="ARBA00023136"/>
    </source>
</evidence>
<dbReference type="Proteomes" id="UP001374535">
    <property type="component" value="Chromosome 4"/>
</dbReference>
<keyword evidence="6" id="KW-0675">Receptor</keyword>
<evidence type="ECO:0000256" key="1">
    <source>
        <dbReference type="ARBA" id="ARBA00004479"/>
    </source>
</evidence>
<evidence type="ECO:0000313" key="8">
    <source>
        <dbReference type="EMBL" id="WVZ14950.1"/>
    </source>
</evidence>
<comment type="subcellular location">
    <subcellularLocation>
        <location evidence="1">Membrane</location>
        <topology evidence="1">Single-pass type I membrane protein</topology>
    </subcellularLocation>
</comment>
<keyword evidence="9" id="KW-1185">Reference proteome</keyword>
<keyword evidence="2" id="KW-0812">Transmembrane</keyword>
<dbReference type="Gene3D" id="3.80.10.10">
    <property type="entry name" value="Ribonuclease Inhibitor"/>
    <property type="match status" value="3"/>
</dbReference>
<dbReference type="EMBL" id="CP144697">
    <property type="protein sequence ID" value="WVZ14950.1"/>
    <property type="molecule type" value="Genomic_DNA"/>
</dbReference>
<dbReference type="InterPro" id="IPR032675">
    <property type="entry name" value="LRR_dom_sf"/>
</dbReference>